<evidence type="ECO:0000313" key="2">
    <source>
        <dbReference type="EMBL" id="KAI0510899.1"/>
    </source>
</evidence>
<dbReference type="GO" id="GO:0009451">
    <property type="term" value="P:RNA modification"/>
    <property type="evidence" value="ECO:0007669"/>
    <property type="project" value="InterPro"/>
</dbReference>
<dbReference type="NCBIfam" id="TIGR00756">
    <property type="entry name" value="PPR"/>
    <property type="match status" value="1"/>
</dbReference>
<keyword evidence="3" id="KW-1185">Reference proteome</keyword>
<evidence type="ECO:0000256" key="1">
    <source>
        <dbReference type="ARBA" id="ARBA00022737"/>
    </source>
</evidence>
<keyword evidence="1" id="KW-0677">Repeat</keyword>
<dbReference type="InterPro" id="IPR002885">
    <property type="entry name" value="PPR_rpt"/>
</dbReference>
<dbReference type="PANTHER" id="PTHR47926">
    <property type="entry name" value="PENTATRICOPEPTIDE REPEAT-CONTAINING PROTEIN"/>
    <property type="match status" value="1"/>
</dbReference>
<dbReference type="InterPro" id="IPR046960">
    <property type="entry name" value="PPR_At4g14850-like_plant"/>
</dbReference>
<evidence type="ECO:0000313" key="3">
    <source>
        <dbReference type="Proteomes" id="UP000829196"/>
    </source>
</evidence>
<evidence type="ECO:0008006" key="4">
    <source>
        <dbReference type="Google" id="ProtNLM"/>
    </source>
</evidence>
<dbReference type="GO" id="GO:0003723">
    <property type="term" value="F:RNA binding"/>
    <property type="evidence" value="ECO:0007669"/>
    <property type="project" value="InterPro"/>
</dbReference>
<name>A0A8T3BCT8_DENNO</name>
<comment type="caution">
    <text evidence="2">The sequence shown here is derived from an EMBL/GenBank/DDBJ whole genome shotgun (WGS) entry which is preliminary data.</text>
</comment>
<dbReference type="Proteomes" id="UP000829196">
    <property type="component" value="Unassembled WGS sequence"/>
</dbReference>
<dbReference type="SMR" id="A0A8T3BCT8"/>
<reference evidence="2" key="1">
    <citation type="journal article" date="2022" name="Front. Genet.">
        <title>Chromosome-Scale Assembly of the Dendrobium nobile Genome Provides Insights Into the Molecular Mechanism of the Biosynthesis of the Medicinal Active Ingredient of Dendrobium.</title>
        <authorList>
            <person name="Xu Q."/>
            <person name="Niu S.-C."/>
            <person name="Li K.-L."/>
            <person name="Zheng P.-J."/>
            <person name="Zhang X.-J."/>
            <person name="Jia Y."/>
            <person name="Liu Y."/>
            <person name="Niu Y.-X."/>
            <person name="Yu L.-H."/>
            <person name="Chen D.-F."/>
            <person name="Zhang G.-Q."/>
        </authorList>
    </citation>
    <scope>NUCLEOTIDE SEQUENCE</scope>
    <source>
        <tissue evidence="2">Leaf</tissue>
    </source>
</reference>
<dbReference type="OrthoDB" id="1893323at2759"/>
<dbReference type="EMBL" id="JAGYWB010000009">
    <property type="protein sequence ID" value="KAI0510899.1"/>
    <property type="molecule type" value="Genomic_DNA"/>
</dbReference>
<gene>
    <name evidence="2" type="ORF">KFK09_011510</name>
</gene>
<proteinExistence type="predicted"/>
<dbReference type="Gene3D" id="1.25.40.10">
    <property type="entry name" value="Tetratricopeptide repeat domain"/>
    <property type="match status" value="1"/>
</dbReference>
<sequence>MIFMILACDNYQLAQNSYKLVNPKVISSMPLQGRCETSCIIFLHSIHSKTPTRWQSSTFQCLALVQDHQPLPSLLQRPIRLCLPVPSTYIAESVPSPAISESRGNHSSSSASDVLRLMDGLQLPVEADTYAYLLQECARSGDFLQGSTVHAHIRRRFTGGRSLLRQPAGLFLANRLLVMYAACHQAKLAQQLFDQMPLRDSISRVITMSSLSENNDDLGALQLFVGMHPGREDWWLVDPLGFRVVLWTCVRARELGLGQQLHGLAVKLTGCSSFIEYMAPLIRFYAMLECPDLSLQLMLASPDDCEEAAWVSIVSAYNRVGCFRKALLVFREMQIRRRRRRVGGYHKSRRTCKMLASILTACVGENEEKEGYEGGQQVHVIAIKIGVDGDPFVGCRLVELYSKQGLLIEARKALEMVDYRRRLAA</sequence>
<accession>A0A8T3BCT8</accession>
<organism evidence="2 3">
    <name type="scientific">Dendrobium nobile</name>
    <name type="common">Orchid</name>
    <dbReference type="NCBI Taxonomy" id="94219"/>
    <lineage>
        <taxon>Eukaryota</taxon>
        <taxon>Viridiplantae</taxon>
        <taxon>Streptophyta</taxon>
        <taxon>Embryophyta</taxon>
        <taxon>Tracheophyta</taxon>
        <taxon>Spermatophyta</taxon>
        <taxon>Magnoliopsida</taxon>
        <taxon>Liliopsida</taxon>
        <taxon>Asparagales</taxon>
        <taxon>Orchidaceae</taxon>
        <taxon>Epidendroideae</taxon>
        <taxon>Malaxideae</taxon>
        <taxon>Dendrobiinae</taxon>
        <taxon>Dendrobium</taxon>
    </lineage>
</organism>
<dbReference type="Pfam" id="PF01535">
    <property type="entry name" value="PPR"/>
    <property type="match status" value="1"/>
</dbReference>
<dbReference type="InterPro" id="IPR011990">
    <property type="entry name" value="TPR-like_helical_dom_sf"/>
</dbReference>
<protein>
    <recommendedName>
        <fullName evidence="4">Pentatricopeptide repeat-containing protein</fullName>
    </recommendedName>
</protein>
<dbReference type="AlphaFoldDB" id="A0A8T3BCT8"/>
<dbReference type="PANTHER" id="PTHR47926:SF439">
    <property type="entry name" value="PENTACOTRIPEPTIDE-REPEAT REGION OF PRORP DOMAIN-CONTAINING PROTEIN"/>
    <property type="match status" value="1"/>
</dbReference>